<accession>A0ABS7N9H8</accession>
<keyword evidence="3 5" id="KW-1133">Transmembrane helix</keyword>
<reference evidence="6 7" key="1">
    <citation type="submission" date="2021-06" db="EMBL/GenBank/DDBJ databases">
        <title>50 bacteria genomes isolated from Dapeng, Shenzhen, China.</title>
        <authorList>
            <person name="Zheng W."/>
            <person name="Yu S."/>
            <person name="Huang Y."/>
        </authorList>
    </citation>
    <scope>NUCLEOTIDE SEQUENCE [LARGE SCALE GENOMIC DNA]</scope>
    <source>
        <strain evidence="6 7">DP1N14-2</strain>
    </source>
</reference>
<dbReference type="Pfam" id="PF01124">
    <property type="entry name" value="MAPEG"/>
    <property type="match status" value="1"/>
</dbReference>
<evidence type="ECO:0000313" key="7">
    <source>
        <dbReference type="Proteomes" id="UP000766629"/>
    </source>
</evidence>
<sequence length="138" mass="14479">MEAFAAYSHALAALVVFTLITLALSPFSALAKQKAGLAPGATPEQDYASKAYRLNRAYLNGCETLPAFLTVTLAAVLAGAAPFWVNLLASLALVSRIIMVFIHLQGIGKPHSGPRSVFYVIGWACMAGLAILALAAVF</sequence>
<comment type="caution">
    <text evidence="6">The sequence shown here is derived from an EMBL/GenBank/DDBJ whole genome shotgun (WGS) entry which is preliminary data.</text>
</comment>
<dbReference type="RefSeq" id="WP_222506940.1">
    <property type="nucleotide sequence ID" value="NZ_JAHVJA010000001.1"/>
</dbReference>
<keyword evidence="2 5" id="KW-0812">Transmembrane</keyword>
<dbReference type="InterPro" id="IPR023352">
    <property type="entry name" value="MAPEG-like_dom_sf"/>
</dbReference>
<evidence type="ECO:0000256" key="5">
    <source>
        <dbReference type="SAM" id="Phobius"/>
    </source>
</evidence>
<name>A0ABS7N9H8_9RHOB</name>
<proteinExistence type="predicted"/>
<dbReference type="EMBL" id="JAHVJA010000001">
    <property type="protein sequence ID" value="MBY6137847.1"/>
    <property type="molecule type" value="Genomic_DNA"/>
</dbReference>
<organism evidence="6 7">
    <name type="scientific">Leisingera daeponensis</name>
    <dbReference type="NCBI Taxonomy" id="405746"/>
    <lineage>
        <taxon>Bacteria</taxon>
        <taxon>Pseudomonadati</taxon>
        <taxon>Pseudomonadota</taxon>
        <taxon>Alphaproteobacteria</taxon>
        <taxon>Rhodobacterales</taxon>
        <taxon>Roseobacteraceae</taxon>
        <taxon>Leisingera</taxon>
    </lineage>
</organism>
<dbReference type="SUPFAM" id="SSF161084">
    <property type="entry name" value="MAPEG domain-like"/>
    <property type="match status" value="1"/>
</dbReference>
<evidence type="ECO:0000256" key="3">
    <source>
        <dbReference type="ARBA" id="ARBA00022989"/>
    </source>
</evidence>
<keyword evidence="4 5" id="KW-0472">Membrane</keyword>
<evidence type="ECO:0000256" key="1">
    <source>
        <dbReference type="ARBA" id="ARBA00004370"/>
    </source>
</evidence>
<dbReference type="InterPro" id="IPR001129">
    <property type="entry name" value="Membr-assoc_MAPEG"/>
</dbReference>
<keyword evidence="7" id="KW-1185">Reference proteome</keyword>
<dbReference type="Gene3D" id="1.20.120.550">
    <property type="entry name" value="Membrane associated eicosanoid/glutathione metabolism-like domain"/>
    <property type="match status" value="1"/>
</dbReference>
<feature type="transmembrane region" description="Helical" evidence="5">
    <location>
        <begin position="6"/>
        <end position="24"/>
    </location>
</feature>
<evidence type="ECO:0000313" key="6">
    <source>
        <dbReference type="EMBL" id="MBY6137847.1"/>
    </source>
</evidence>
<dbReference type="Proteomes" id="UP000766629">
    <property type="component" value="Unassembled WGS sequence"/>
</dbReference>
<protein>
    <submittedName>
        <fullName evidence="6">MAPEG family protein</fullName>
    </submittedName>
</protein>
<feature type="transmembrane region" description="Helical" evidence="5">
    <location>
        <begin position="83"/>
        <end position="104"/>
    </location>
</feature>
<gene>
    <name evidence="6" type="ORF">KUV26_00180</name>
</gene>
<comment type="subcellular location">
    <subcellularLocation>
        <location evidence="1">Membrane</location>
    </subcellularLocation>
</comment>
<evidence type="ECO:0000256" key="2">
    <source>
        <dbReference type="ARBA" id="ARBA00022692"/>
    </source>
</evidence>
<feature type="transmembrane region" description="Helical" evidence="5">
    <location>
        <begin position="116"/>
        <end position="137"/>
    </location>
</feature>
<evidence type="ECO:0000256" key="4">
    <source>
        <dbReference type="ARBA" id="ARBA00023136"/>
    </source>
</evidence>